<reference evidence="14 15" key="1">
    <citation type="journal article" date="2014" name="Nat. Commun.">
        <title>Klebsormidium flaccidum genome reveals primary factors for plant terrestrial adaptation.</title>
        <authorList>
            <person name="Hori K."/>
            <person name="Maruyama F."/>
            <person name="Fujisawa T."/>
            <person name="Togashi T."/>
            <person name="Yamamoto N."/>
            <person name="Seo M."/>
            <person name="Sato S."/>
            <person name="Yamada T."/>
            <person name="Mori H."/>
            <person name="Tajima N."/>
            <person name="Moriyama T."/>
            <person name="Ikeuchi M."/>
            <person name="Watanabe M."/>
            <person name="Wada H."/>
            <person name="Kobayashi K."/>
            <person name="Saito M."/>
            <person name="Masuda T."/>
            <person name="Sasaki-Sekimoto Y."/>
            <person name="Mashiguchi K."/>
            <person name="Awai K."/>
            <person name="Shimojima M."/>
            <person name="Masuda S."/>
            <person name="Iwai M."/>
            <person name="Nobusawa T."/>
            <person name="Narise T."/>
            <person name="Kondo S."/>
            <person name="Saito H."/>
            <person name="Sato R."/>
            <person name="Murakawa M."/>
            <person name="Ihara Y."/>
            <person name="Oshima-Yamada Y."/>
            <person name="Ohtaka K."/>
            <person name="Satoh M."/>
            <person name="Sonobe K."/>
            <person name="Ishii M."/>
            <person name="Ohtani R."/>
            <person name="Kanamori-Sato M."/>
            <person name="Honoki R."/>
            <person name="Miyazaki D."/>
            <person name="Mochizuki H."/>
            <person name="Umetsu J."/>
            <person name="Higashi K."/>
            <person name="Shibata D."/>
            <person name="Kamiya Y."/>
            <person name="Sato N."/>
            <person name="Nakamura Y."/>
            <person name="Tabata S."/>
            <person name="Ida S."/>
            <person name="Kurokawa K."/>
            <person name="Ohta H."/>
        </authorList>
    </citation>
    <scope>NUCLEOTIDE SEQUENCE [LARGE SCALE GENOMIC DNA]</scope>
    <source>
        <strain evidence="14 15">NIES-2285</strain>
    </source>
</reference>
<keyword evidence="7" id="KW-0282">Flagellum</keyword>
<dbReference type="STRING" id="105231.A0A1Y1I5N5"/>
<organism evidence="14 15">
    <name type="scientific">Klebsormidium nitens</name>
    <name type="common">Green alga</name>
    <name type="synonym">Ulothrix nitens</name>
    <dbReference type="NCBI Taxonomy" id="105231"/>
    <lineage>
        <taxon>Eukaryota</taxon>
        <taxon>Viridiplantae</taxon>
        <taxon>Streptophyta</taxon>
        <taxon>Klebsormidiophyceae</taxon>
        <taxon>Klebsormidiales</taxon>
        <taxon>Klebsormidiaceae</taxon>
        <taxon>Klebsormidium</taxon>
    </lineage>
</organism>
<comment type="subunit">
    <text evidence="4">Homodimer.</text>
</comment>
<evidence type="ECO:0000256" key="7">
    <source>
        <dbReference type="ARBA" id="ARBA00022846"/>
    </source>
</evidence>
<evidence type="ECO:0000256" key="11">
    <source>
        <dbReference type="SAM" id="MobiDB-lite"/>
    </source>
</evidence>
<dbReference type="GO" id="GO:0036159">
    <property type="term" value="P:inner dynein arm assembly"/>
    <property type="evidence" value="ECO:0000318"/>
    <property type="project" value="GO_Central"/>
</dbReference>
<comment type="subcellular location">
    <subcellularLocation>
        <location evidence="2">Cell projection</location>
        <location evidence="2">Cilium</location>
        <location evidence="2">Flagellum</location>
    </subcellularLocation>
    <subcellularLocation>
        <location evidence="3">Cytoplasm</location>
    </subcellularLocation>
</comment>
<feature type="region of interest" description="Disordered" evidence="11">
    <location>
        <begin position="255"/>
        <end position="281"/>
    </location>
</feature>
<dbReference type="InterPro" id="IPR031733">
    <property type="entry name" value="Dynein_attach_N"/>
</dbReference>
<keyword evidence="9" id="KW-0966">Cell projection</keyword>
<sequence>MFPWPQAFSESKVAALLLIRQPYLLSMSDSVMMSCTIEQLPAGSSATGGTAASWNRIKLSKELASAVQDDARRKAIDSAKKRAVSQHVDYETFQAMVSVAHLKPIERDEWYRRPAELHSSPAWKFSADGSLSGNALTLNPSEGNCATEEQLSGLINEPKNAEEFQKRWRSLKGSAEDRLRLFMSIGPEKLLPLFKVEIRPALLGEIFSVLSECWDTDTDRRALGNPSSDGDTTNALEKTMGALSIQRPSALLREEGEANGKRSGNASETDRDTSVAAPQRQELTCAFPGLDDSFRKKKGGGTLQIGMGADAASLASEAADGAFESTSVQESIPAGSPEDAAESQQHVGSVASGESQKTELQGHERRADPQAGDCVEKILNILTALSKSGRFSLTLRLLSNGHKKDMRSVFEKLRVATIKQGAADALDRLSSIEALFLQ</sequence>
<dbReference type="GO" id="GO:0003351">
    <property type="term" value="P:epithelial cilium movement involved in extracellular fluid movement"/>
    <property type="evidence" value="ECO:0000318"/>
    <property type="project" value="GO_Central"/>
</dbReference>
<evidence type="ECO:0000313" key="14">
    <source>
        <dbReference type="EMBL" id="GAQ83428.1"/>
    </source>
</evidence>
<dbReference type="OMA" id="DESSFCC"/>
<feature type="region of interest" description="Disordered" evidence="11">
    <location>
        <begin position="321"/>
        <end position="369"/>
    </location>
</feature>
<dbReference type="AlphaFoldDB" id="A0A1Y1I5N5"/>
<dbReference type="PANTHER" id="PTHR28572:SF1">
    <property type="entry name" value="COILED-COIL DOMAIN-CONTAINING PROTEIN 103"/>
    <property type="match status" value="1"/>
</dbReference>
<keyword evidence="5" id="KW-0963">Cytoplasm</keyword>
<accession>A0A1Y1I5N5</accession>
<dbReference type="GO" id="GO:0005576">
    <property type="term" value="C:extracellular region"/>
    <property type="evidence" value="ECO:0007669"/>
    <property type="project" value="GOC"/>
</dbReference>
<evidence type="ECO:0000256" key="3">
    <source>
        <dbReference type="ARBA" id="ARBA00004496"/>
    </source>
</evidence>
<feature type="domain" description="Dynein attachment factor N-terminal" evidence="13">
    <location>
        <begin position="58"/>
        <end position="109"/>
    </location>
</feature>
<evidence type="ECO:0000256" key="4">
    <source>
        <dbReference type="ARBA" id="ARBA00011738"/>
    </source>
</evidence>
<evidence type="ECO:0000256" key="9">
    <source>
        <dbReference type="ARBA" id="ARBA00023273"/>
    </source>
</evidence>
<dbReference type="InterPro" id="IPR025986">
    <property type="entry name" value="RPAP3-like_C"/>
</dbReference>
<evidence type="ECO:0000259" key="13">
    <source>
        <dbReference type="Pfam" id="PF15867"/>
    </source>
</evidence>
<comment type="similarity">
    <text evidence="10">Belongs to the DNAAF19/PR46b family.</text>
</comment>
<dbReference type="GO" id="GO:0036157">
    <property type="term" value="C:outer dynein arm"/>
    <property type="evidence" value="ECO:0007669"/>
    <property type="project" value="InterPro"/>
</dbReference>
<gene>
    <name evidence="14" type="ORF">KFL_001470250</name>
</gene>
<dbReference type="GO" id="GO:0007368">
    <property type="term" value="P:determination of left/right symmetry"/>
    <property type="evidence" value="ECO:0000318"/>
    <property type="project" value="GO_Central"/>
</dbReference>
<feature type="compositionally biased region" description="Basic and acidic residues" evidence="11">
    <location>
        <begin position="356"/>
        <end position="368"/>
    </location>
</feature>
<evidence type="ECO:0000256" key="2">
    <source>
        <dbReference type="ARBA" id="ARBA00004230"/>
    </source>
</evidence>
<keyword evidence="6" id="KW-0970">Cilium biogenesis/degradation</keyword>
<keyword evidence="8" id="KW-0969">Cilium</keyword>
<evidence type="ECO:0000256" key="6">
    <source>
        <dbReference type="ARBA" id="ARBA00022794"/>
    </source>
</evidence>
<feature type="compositionally biased region" description="Polar residues" evidence="11">
    <location>
        <begin position="342"/>
        <end position="355"/>
    </location>
</feature>
<evidence type="ECO:0000313" key="15">
    <source>
        <dbReference type="Proteomes" id="UP000054558"/>
    </source>
</evidence>
<evidence type="ECO:0000256" key="5">
    <source>
        <dbReference type="ARBA" id="ARBA00022490"/>
    </source>
</evidence>
<dbReference type="GO" id="GO:0031514">
    <property type="term" value="C:motile cilium"/>
    <property type="evidence" value="ECO:0007669"/>
    <property type="project" value="UniProtKB-SubCell"/>
</dbReference>
<dbReference type="Pfam" id="PF15867">
    <property type="entry name" value="Dynein_attach_N"/>
    <property type="match status" value="1"/>
</dbReference>
<dbReference type="OrthoDB" id="447931at2759"/>
<evidence type="ECO:0000259" key="12">
    <source>
        <dbReference type="Pfam" id="PF13877"/>
    </source>
</evidence>
<evidence type="ECO:0000256" key="8">
    <source>
        <dbReference type="ARBA" id="ARBA00023069"/>
    </source>
</evidence>
<dbReference type="EMBL" id="DF237096">
    <property type="protein sequence ID" value="GAQ83428.1"/>
    <property type="molecule type" value="Genomic_DNA"/>
</dbReference>
<name>A0A1Y1I5N5_KLENI</name>
<dbReference type="Pfam" id="PF13877">
    <property type="entry name" value="RPAP3_C"/>
    <property type="match status" value="1"/>
</dbReference>
<evidence type="ECO:0000256" key="1">
    <source>
        <dbReference type="ARBA" id="ARBA00004048"/>
    </source>
</evidence>
<dbReference type="InterPro" id="IPR042422">
    <property type="entry name" value="CC103"/>
</dbReference>
<feature type="domain" description="RNA-polymerase II-associated protein 3-like C-terminal" evidence="12">
    <location>
        <begin position="158"/>
        <end position="219"/>
    </location>
</feature>
<proteinExistence type="inferred from homology"/>
<dbReference type="PANTHER" id="PTHR28572">
    <property type="entry name" value="COILED-COIL DOMAIN-CONTAINING PROTEIN 103"/>
    <property type="match status" value="1"/>
</dbReference>
<comment type="function">
    <text evidence="1">Dynein-attachment factor required for cilia motility.</text>
</comment>
<protein>
    <submittedName>
        <fullName evidence="14">Uncharacterized protein</fullName>
    </submittedName>
</protein>
<keyword evidence="15" id="KW-1185">Reference proteome</keyword>
<evidence type="ECO:0000256" key="10">
    <source>
        <dbReference type="ARBA" id="ARBA00049986"/>
    </source>
</evidence>
<dbReference type="Proteomes" id="UP000054558">
    <property type="component" value="Unassembled WGS sequence"/>
</dbReference>